<evidence type="ECO:0000313" key="4">
    <source>
        <dbReference type="Proteomes" id="UP000644660"/>
    </source>
</evidence>
<evidence type="ECO:0000256" key="1">
    <source>
        <dbReference type="SAM" id="MobiDB-lite"/>
    </source>
</evidence>
<accession>A0A8H2VC80</accession>
<organism evidence="3 4">
    <name type="scientific">Maudiozyma barnettii</name>
    <dbReference type="NCBI Taxonomy" id="61262"/>
    <lineage>
        <taxon>Eukaryota</taxon>
        <taxon>Fungi</taxon>
        <taxon>Dikarya</taxon>
        <taxon>Ascomycota</taxon>
        <taxon>Saccharomycotina</taxon>
        <taxon>Saccharomycetes</taxon>
        <taxon>Saccharomycetales</taxon>
        <taxon>Saccharomycetaceae</taxon>
        <taxon>Maudiozyma</taxon>
    </lineage>
</organism>
<dbReference type="GeneID" id="64855704"/>
<protein>
    <submittedName>
        <fullName evidence="3">Similar to Saccharomyces cerevisiae YGR041W BUD9 Protein involved in bud-site selection</fullName>
    </submittedName>
</protein>
<dbReference type="EMBL" id="CAEFZW010000001">
    <property type="protein sequence ID" value="CAB4252573.1"/>
    <property type="molecule type" value="Genomic_DNA"/>
</dbReference>
<dbReference type="RefSeq" id="XP_041404611.1">
    <property type="nucleotide sequence ID" value="XM_041548677.1"/>
</dbReference>
<proteinExistence type="predicted"/>
<comment type="caution">
    <text evidence="3">The sequence shown here is derived from an EMBL/GenBank/DDBJ whole genome shotgun (WGS) entry which is preliminary data.</text>
</comment>
<evidence type="ECO:0000256" key="2">
    <source>
        <dbReference type="SAM" id="Phobius"/>
    </source>
</evidence>
<gene>
    <name evidence="3" type="ORF">KABA2_01S16786</name>
</gene>
<dbReference type="Proteomes" id="UP000644660">
    <property type="component" value="Unassembled WGS sequence"/>
</dbReference>
<feature type="region of interest" description="Disordered" evidence="1">
    <location>
        <begin position="264"/>
        <end position="298"/>
    </location>
</feature>
<feature type="region of interest" description="Disordered" evidence="1">
    <location>
        <begin position="14"/>
        <end position="37"/>
    </location>
</feature>
<name>A0A8H2VC80_9SACH</name>
<feature type="compositionally biased region" description="Low complexity" evidence="1">
    <location>
        <begin position="16"/>
        <end position="26"/>
    </location>
</feature>
<keyword evidence="2" id="KW-0812">Transmembrane</keyword>
<feature type="transmembrane region" description="Helical" evidence="2">
    <location>
        <begin position="421"/>
        <end position="445"/>
    </location>
</feature>
<sequence length="448" mass="50642">MSYQFTKGFEAIITPSSETDSNNESTTSDKTKAETNNVLKSDTRDTHLLKTSRVSINKSLHDDNFGRSSVYLTPDLENLHQPSFSNDGILQDVSPGIFSVRTVSTSALNDKLYWDNNNNQNIGQTNNSNLNFIKVDTDATPLNKIYDITEGTTLGVESNNINDSEYSQLSKFNNQLAKTDKNKSSPLFKTQMAPQIDEAAQMLKSEIYQIPNFVGKQSVSMNRKLSHLNDSILQTRPKVLFHPVLPALSTDVSPIRFRTYEKHPSDSGSIYIDSPAVPSEERSPNEVNGDANEYTNKNKLSNEYDDSFHDFDFENDKAESPLPDIPNSMEKHMPFQYTDYDSLSSHHPMAPQFSDVFSISKITGVILTCIIIPPFFYIIYYADRGGLSSNKMYKIILKEDYLQDPLNDFYWDVDITWFRKLCFWLGSLELFLILACICVGFGVGLTKG</sequence>
<dbReference type="AlphaFoldDB" id="A0A8H2VC80"/>
<evidence type="ECO:0000313" key="3">
    <source>
        <dbReference type="EMBL" id="CAB4252573.1"/>
    </source>
</evidence>
<keyword evidence="2" id="KW-0472">Membrane</keyword>
<reference evidence="3 4" key="1">
    <citation type="submission" date="2020-05" db="EMBL/GenBank/DDBJ databases">
        <authorList>
            <person name="Casaregola S."/>
            <person name="Devillers H."/>
            <person name="Grondin C."/>
        </authorList>
    </citation>
    <scope>NUCLEOTIDE SEQUENCE [LARGE SCALE GENOMIC DNA]</scope>
    <source>
        <strain evidence="3 4">CLIB 1767</strain>
    </source>
</reference>
<feature type="transmembrane region" description="Helical" evidence="2">
    <location>
        <begin position="362"/>
        <end position="382"/>
    </location>
</feature>
<keyword evidence="2" id="KW-1133">Transmembrane helix</keyword>
<keyword evidence="4" id="KW-1185">Reference proteome</keyword>
<dbReference type="OrthoDB" id="4068624at2759"/>